<dbReference type="AlphaFoldDB" id="A0A975FD26"/>
<name>A0A975FD26_9GAMM</name>
<dbReference type="KEGG" id="tun:J9260_17985"/>
<organism evidence="1 2">
    <name type="scientific">Thiothrix unzii</name>
    <dbReference type="NCBI Taxonomy" id="111769"/>
    <lineage>
        <taxon>Bacteria</taxon>
        <taxon>Pseudomonadati</taxon>
        <taxon>Pseudomonadota</taxon>
        <taxon>Gammaproteobacteria</taxon>
        <taxon>Thiotrichales</taxon>
        <taxon>Thiotrichaceae</taxon>
        <taxon>Thiothrix</taxon>
    </lineage>
</organism>
<keyword evidence="1" id="KW-0614">Plasmid</keyword>
<evidence type="ECO:0000313" key="2">
    <source>
        <dbReference type="Proteomes" id="UP000672009"/>
    </source>
</evidence>
<proteinExistence type="predicted"/>
<sequence length="103" mass="10941">MAESVMPACAGLASTAASSRVGLSGASFSSPRGGCYLRQYRITASAPGRATPIAGMVWDDKSRAWDARHLLRDTACCWQTVMATSFACASFQGVGVRHLLNRK</sequence>
<gene>
    <name evidence="1" type="ORF">J9260_17985</name>
</gene>
<dbReference type="Proteomes" id="UP000672009">
    <property type="component" value="Plasmid pTunz2"/>
</dbReference>
<protein>
    <submittedName>
        <fullName evidence="1">Uncharacterized protein</fullName>
    </submittedName>
</protein>
<dbReference type="EMBL" id="CP072795">
    <property type="protein sequence ID" value="QTR55408.1"/>
    <property type="molecule type" value="Genomic_DNA"/>
</dbReference>
<keyword evidence="2" id="KW-1185">Reference proteome</keyword>
<reference evidence="1" key="1">
    <citation type="submission" date="2021-04" db="EMBL/GenBank/DDBJ databases">
        <title>Genomics, taxonomy and metabolism of representatives of sulfur bacteria of the genus Thiothrix: Thiothrix fructosivorans QT, Thiothrix unzii A1T and three new species, Thiothrix subterranea sp. nov., Thiothrix litoralis sp. nov. and 'Candidatus Thiothrix anitrata' sp. nov.</title>
        <authorList>
            <person name="Ravin N.V."/>
            <person name="Smolyakov D."/>
            <person name="Rudenko T.S."/>
            <person name="Mardanov A.V."/>
            <person name="Beletsky A.V."/>
            <person name="Markov N.D."/>
            <person name="Fomenkov A.I."/>
            <person name="Roberts R.J."/>
            <person name="Karnachuk O.V."/>
            <person name="Novikov A."/>
            <person name="Grabovich M.Y."/>
        </authorList>
    </citation>
    <scope>NUCLEOTIDE SEQUENCE</scope>
    <source>
        <strain evidence="1">A1</strain>
        <plasmid evidence="1">pTunz2</plasmid>
    </source>
</reference>
<evidence type="ECO:0000313" key="1">
    <source>
        <dbReference type="EMBL" id="QTR55408.1"/>
    </source>
</evidence>
<geneLocation type="plasmid" evidence="1 2">
    <name>pTunz2</name>
</geneLocation>
<accession>A0A975FD26</accession>
<dbReference type="RefSeq" id="WP_210220871.1">
    <property type="nucleotide sequence ID" value="NZ_CP072795.1"/>
</dbReference>